<organism evidence="2 3">
    <name type="scientific">Giardia duodenalis assemblage B</name>
    <dbReference type="NCBI Taxonomy" id="1394984"/>
    <lineage>
        <taxon>Eukaryota</taxon>
        <taxon>Metamonada</taxon>
        <taxon>Diplomonadida</taxon>
        <taxon>Hexamitidae</taxon>
        <taxon>Giardiinae</taxon>
        <taxon>Giardia</taxon>
    </lineage>
</organism>
<comment type="caution">
    <text evidence="2">The sequence shown here is derived from an EMBL/GenBank/DDBJ whole genome shotgun (WGS) entry which is preliminary data.</text>
</comment>
<sequence length="2549" mass="287982">MLSELKRHHTMCIDCYFLSQRRATDDTWIPLYSQTCPVPLCAYRIPIISRDHREFLVFRALVLAYAQPPFVQPVYDFFVYGNEFVIICKKPEMTMIDFEVLESGLYQELLHICIYSATMGIYALHKLKIIVGYFTLRHLLVMPENNIVISALNLFQYHCTTCYKQDYDFLVLVDMILRYCLPASSYATYSKKLPPLSKKSSCMLINERRCKTVQFDYDAYALGLEGMKNEFSSEILFLFIINILQTRHWPAISTSPYIAMFSIFPDRDTVHKQFRVCECSNTKSLQVYKAIAKLEGFGSSDQLNVYFGNETSSPAAHTSVRDTLPPQSVEDIESDTEYKESSKTDTTTQSNTVVVDDEGKTFAKLDDASLTDIPRTGQQEALTTLQSNNVNTRLDAAEVNPSKPASYINEMIQRILNKLERMQIFDPESLLNALHTISAQNILKLEKIGSVLKESKENIEQMATVLPTPALLSIDRPTTFMSIKINQGPEIELGYGVVTQLIKGKARQISKSTSLSENEVIRAITFISDNSLALQSGKERLVSVPEEMLVIHTGFHICIENGHMVRKKDTLRHHIENVAYTIPEAETRLEKIICTKEKHKRQRNDTTRMGTSMTMQSDRSEVGVAESAYDLFYESFTTKKKIQAIYEPTEKLVLTLQKNARAMTEEQKVELIMLLRLFGINLQMHFYLRRGVGFPHNAIPVVIPFNFEDLTVHPAVSNVAYIIGRIGFERWITFLESFQTCIRDGTLMPAISLYWSFFYFSLFSLTNNVITAINLMKFRELILFDGIMDEPPADLLKKKEDMFRKRMDAIPASSSAIYPQSTVAANQKSHIFNESMTKEMRYNGIDPLLYSENIFITHFILPQTEISFDRCVNLLSKTVSIFFMYVHQNPEMVSALSNLNGNLGESILFRSNDQDVLKCLRALMRHLSTYAFEVVQPSLKSTDSFDVEKPFDMGVLQTALPSSTTMTVHCQTPAMISVLSAFISFVDASICIVNATARLKNLRIPSMKFPHVFNFRSVLDPTYLNTAEEAYSQASVYMVCLGINMLLLNTAPQPNTLEYGILLLSFTAIRNILSPEAMLFLATKIANPISFYNYVPLYTDFVEHQTLINAYQAAIFANDEANGETDYTQTAYGGVDIKREYKQRMITLFMQLQKPYCNCYPSIELCSNCAAENEFLRLECQNSISFFSDDFSFTFIVRLFYEAYLSLYKRLIPFLITTKDRDVLYVMRIIMTESRINPTRFISLLDSASELPRTDDGEITGKDTGLLFGLSGILNHITSNSVDTPIEVEVKKYYHTHTQHNTASPRKDTSIALHGRSIIGNKVPVIPGVRPAGTGALSQAKGADHADEQVNLDTVSQNDTYLTILVRCLLRYYTNINLFQPTVVNALISLITPETYDRLQQTKIFHPEILIYVAFSIMLRASKQALAEKENNEIDKGDFGLLTIKSKKDANRGNDHSDDSVNFVVGVKDEDEDVESDLVDTILCLDIKEEANSLTIVSTCIQLLNALLGIYLVLLKNKVSLLADSQGYKLNQQKDLFSTKPPSEILDTLFDRVLSPNALCSTFPGHMLESIEILAGVRPFSIYNAAWGTIPLSRNNTGTIDYLLRFLELLMGLYQTEYDALSLVNTIQCEHFNITKFAIDDLESRKLFRRHQYQTQSNQSQLMTASQSLTATEDFLANSQNITTINKAKIRDQDKRDSSSTRSFSKPLESSMTSQMSVDKIFTEIASDTNANNITKNCLTFGETETVSDSIESLSQTTKESTSQLASVTLLNKEFHSLANLRGDRMIDAYEPEAANVLIHEDVTPATLPRTFKSDTALQLVDSTAPPLSLSNAQLSLRLDQLGKDINMSKDVLLSQVMPLAVFLERGLIIILHATSTTAHYAFGVDGILSLVALLRHIRIPQFMKLLYRILDSKYVKFVWRLRGIDFATQMFVWTLTALRECCRPTMKITRGDLIIQTPRDIPYPSFLQIKDSVIYGSIELKSEAREISLMMLAEMSLCKDFWKEVNNVNFLQIVDRICGNCLYFYDYFNEKLTAQKEEISMLSDEEFSRGLKLSELTDISTLLWNSLQRGSINPEMVPLLRVYKQMLAHRDNVNTDYGDNISRIIIRSLYPLKLLCKNYGYKIITELGNLLGECLIIDSSELRILIIEVLYAGIAGIYLKTKGHLRTRLDLELEEDAQEMSLPEETPTDSMSLYLSKITSTAQKDLSRMISGDYTHNLPDIFTGTESMMFDMGANNQSAPSATPIGSSLAMSGTVGMSISLMGSINPAASSFGRPGMIRGPQLNATMRSTATVQDRPRMSRGPGMGGGVPLAPTPSAPSIAELAMASPSDSLTKSLPLAGSHEAIEGTPKQDQLLPQPPVPSLPQSFHPRKKRIVEGAKERRTKRRTMNKRTVESIEEDVMQDAHRGLIMTEDLSQMITAIEQSFNGFLANFAHIMRLSDTAAIATTCNILNFMYMLHLDIMMFTKYNLPVLLIECMRTKPLEIKKIIIDLLRRLFLNNEVRKVFADINSVKYLRQAINMHSDVEFRNSVTDVITMIKGKAESNKKDD</sequence>
<dbReference type="OrthoDB" id="10252959at2759"/>
<feature type="compositionally biased region" description="Polar residues" evidence="1">
    <location>
        <begin position="607"/>
        <end position="617"/>
    </location>
</feature>
<feature type="compositionally biased region" description="Polar residues" evidence="1">
    <location>
        <begin position="1700"/>
        <end position="1712"/>
    </location>
</feature>
<dbReference type="VEuPathDB" id="GiardiaDB:QR46_2612"/>
<evidence type="ECO:0000313" key="3">
    <source>
        <dbReference type="Proteomes" id="UP000070089"/>
    </source>
</evidence>
<feature type="region of interest" description="Disordered" evidence="1">
    <location>
        <begin position="1687"/>
        <end position="1712"/>
    </location>
</feature>
<gene>
    <name evidence="2" type="ORF">QR46_2612</name>
</gene>
<dbReference type="EMBL" id="JXTI01000071">
    <property type="protein sequence ID" value="KWX13382.1"/>
    <property type="molecule type" value="Genomic_DNA"/>
</dbReference>
<proteinExistence type="predicted"/>
<feature type="region of interest" description="Disordered" evidence="1">
    <location>
        <begin position="315"/>
        <end position="350"/>
    </location>
</feature>
<accession>A0A132NUL6</accession>
<evidence type="ECO:0000256" key="1">
    <source>
        <dbReference type="SAM" id="MobiDB-lite"/>
    </source>
</evidence>
<name>A0A132NUL6_GIAIN</name>
<feature type="compositionally biased region" description="Basic and acidic residues" evidence="1">
    <location>
        <begin position="1689"/>
        <end position="1699"/>
    </location>
</feature>
<dbReference type="Proteomes" id="UP000070089">
    <property type="component" value="Unassembled WGS sequence"/>
</dbReference>
<feature type="region of interest" description="Disordered" evidence="1">
    <location>
        <begin position="598"/>
        <end position="617"/>
    </location>
</feature>
<reference evidence="2 3" key="1">
    <citation type="journal article" date="2015" name="Mol. Biochem. Parasitol.">
        <title>Identification of polymorphic genes for use in assemblage B genotyping assays through comparative genomics of multiple assemblage B Giardia duodenalis isolates.</title>
        <authorList>
            <person name="Wielinga C."/>
            <person name="Thompson R.C."/>
            <person name="Monis P."/>
            <person name="Ryan U."/>
        </authorList>
    </citation>
    <scope>NUCLEOTIDE SEQUENCE [LARGE SCALE GENOMIC DNA]</scope>
    <source>
        <strain evidence="2 3">BAH15c1</strain>
    </source>
</reference>
<protein>
    <submittedName>
        <fullName evidence="2">Uncharacterized protein</fullName>
    </submittedName>
</protein>
<evidence type="ECO:0000313" key="2">
    <source>
        <dbReference type="EMBL" id="KWX13382.1"/>
    </source>
</evidence>